<accession>A0A1U7PP13</accession>
<dbReference type="SUPFAM" id="SSF140652">
    <property type="entry name" value="YozE-like"/>
    <property type="match status" value="1"/>
</dbReference>
<feature type="domain" description="YozE SAM-like" evidence="2">
    <location>
        <begin position="4"/>
        <end position="69"/>
    </location>
</feature>
<dbReference type="InterPro" id="IPR023089">
    <property type="entry name" value="YozE_SAM-like"/>
</dbReference>
<dbReference type="RefSeq" id="WP_076757616.1">
    <property type="nucleotide sequence ID" value="NZ_FTPL01000002.1"/>
</dbReference>
<evidence type="ECO:0000313" key="4">
    <source>
        <dbReference type="Proteomes" id="UP000187550"/>
    </source>
</evidence>
<gene>
    <name evidence="3" type="ORF">SAMN05428946_1332</name>
</gene>
<dbReference type="Gene3D" id="1.10.150.260">
    <property type="entry name" value="YozE SAM-like"/>
    <property type="match status" value="1"/>
</dbReference>
<evidence type="ECO:0000256" key="1">
    <source>
        <dbReference type="HAMAP-Rule" id="MF_01538"/>
    </source>
</evidence>
<dbReference type="Pfam" id="PF06855">
    <property type="entry name" value="YozE_SAM_like"/>
    <property type="match status" value="1"/>
</dbReference>
<comment type="similarity">
    <text evidence="1">Belongs to the UPF0346 family.</text>
</comment>
<proteinExistence type="inferred from homology"/>
<dbReference type="InterPro" id="IPR010673">
    <property type="entry name" value="UPF0346"/>
</dbReference>
<dbReference type="HAMAP" id="MF_01538">
    <property type="entry name" value="UPF0346"/>
    <property type="match status" value="1"/>
</dbReference>
<dbReference type="AlphaFoldDB" id="A0A1U7PP13"/>
<reference evidence="4" key="1">
    <citation type="submission" date="2017-01" db="EMBL/GenBank/DDBJ databases">
        <authorList>
            <person name="Varghese N."/>
            <person name="Submissions S."/>
        </authorList>
    </citation>
    <scope>NUCLEOTIDE SEQUENCE [LARGE SCALE GENOMIC DNA]</scope>
    <source>
        <strain evidence="4">MNA4</strain>
    </source>
</reference>
<keyword evidence="4" id="KW-1185">Reference proteome</keyword>
<evidence type="ECO:0000313" key="3">
    <source>
        <dbReference type="EMBL" id="SIT80614.1"/>
    </source>
</evidence>
<dbReference type="NCBIfam" id="NF010193">
    <property type="entry name" value="PRK13672.1"/>
    <property type="match status" value="1"/>
</dbReference>
<sequence length="72" mass="8474">MRRSFYQYLMSHRGGPKDDPRSAFAETAFLDHEFPKNETAFDALSRYIEERADPEMPSSVFDSLWDDYTESD</sequence>
<name>A0A1U7PP13_9BACI</name>
<protein>
    <recommendedName>
        <fullName evidence="1">UPF0346 protein SAMN05428946_1332</fullName>
    </recommendedName>
</protein>
<dbReference type="EMBL" id="FTPL01000002">
    <property type="protein sequence ID" value="SIT80614.1"/>
    <property type="molecule type" value="Genomic_DNA"/>
</dbReference>
<dbReference type="STRING" id="550447.SAMN05428946_1332"/>
<dbReference type="Proteomes" id="UP000187550">
    <property type="component" value="Unassembled WGS sequence"/>
</dbReference>
<evidence type="ECO:0000259" key="2">
    <source>
        <dbReference type="Pfam" id="PF06855"/>
    </source>
</evidence>
<dbReference type="OrthoDB" id="2242851at2"/>
<dbReference type="InterPro" id="IPR036806">
    <property type="entry name" value="YozE_SAM-like_sf"/>
</dbReference>
<organism evidence="3 4">
    <name type="scientific">Edaphobacillus lindanitolerans</name>
    <dbReference type="NCBI Taxonomy" id="550447"/>
    <lineage>
        <taxon>Bacteria</taxon>
        <taxon>Bacillati</taxon>
        <taxon>Bacillota</taxon>
        <taxon>Bacilli</taxon>
        <taxon>Bacillales</taxon>
        <taxon>Bacillaceae</taxon>
        <taxon>Edaphobacillus</taxon>
    </lineage>
</organism>